<protein>
    <submittedName>
        <fullName evidence="11">Outer membrane transport energization protein ExbB</fullName>
    </submittedName>
</protein>
<sequence length="462" mass="49395">MKTTFKILAAAVSMGVALTAGAVGQTQPAGSISELLNRVRSDAREASQENQARLREFQSSTNQQQALLSQARGEMAALERQAAALTVEFENNQVEIDVLATELRQRQGAFGELFGAARQAAGEFAAIINASVVSAQFPGRADALEALATNRTLPTRSELDFIWRRAIDEMIGQQGVVTFDSMVTGIGNGQPVPVTRVGPFLAFTNFNNNQRFARWKEAETTGAWALTDLPTQPPGNLVAAASTLFNADPNEIVMGVVDPSRGALLDIYKDVPDLKERINQSGMVGLVIIGLLAISATFGLFRMFALLSTQAAVNGQKRKSKAGKGNPLGRVMMAYEAAKDKDVETMELKLDEAILQESPKLEFGLNFLKLAAGIAPLLGLLGTVTGMIKTFTQITLFGTGDPRIMAGGISEALMTTVLGLIAAIPLLFIHSFAQSFARGVQQVLEEQAAGMVARHAEERGQG</sequence>
<dbReference type="EMBL" id="FNHG01000004">
    <property type="protein sequence ID" value="SDM07085.1"/>
    <property type="molecule type" value="Genomic_DNA"/>
</dbReference>
<evidence type="ECO:0000256" key="9">
    <source>
        <dbReference type="SAM" id="SignalP"/>
    </source>
</evidence>
<comment type="similarity">
    <text evidence="6">Belongs to the exbB/tolQ family.</text>
</comment>
<evidence type="ECO:0000256" key="7">
    <source>
        <dbReference type="SAM" id="Coils"/>
    </source>
</evidence>
<evidence type="ECO:0000256" key="1">
    <source>
        <dbReference type="ARBA" id="ARBA00004651"/>
    </source>
</evidence>
<dbReference type="GO" id="GO:0017038">
    <property type="term" value="P:protein import"/>
    <property type="evidence" value="ECO:0007669"/>
    <property type="project" value="TreeGrafter"/>
</dbReference>
<evidence type="ECO:0000256" key="6">
    <source>
        <dbReference type="RuleBase" id="RU004057"/>
    </source>
</evidence>
<evidence type="ECO:0000313" key="11">
    <source>
        <dbReference type="EMBL" id="SDM07085.1"/>
    </source>
</evidence>
<dbReference type="InterPro" id="IPR017270">
    <property type="entry name" value="MotA/TolQ/ExbB-rel"/>
</dbReference>
<feature type="chain" id="PRO_5011557979" evidence="9">
    <location>
        <begin position="23"/>
        <end position="462"/>
    </location>
</feature>
<dbReference type="OrthoDB" id="4045at2"/>
<name>A0A1G9Q9R4_9PROT</name>
<feature type="domain" description="MotA/TolQ/ExbB proton channel" evidence="10">
    <location>
        <begin position="337"/>
        <end position="444"/>
    </location>
</feature>
<dbReference type="InterPro" id="IPR050790">
    <property type="entry name" value="ExbB/TolQ_transport"/>
</dbReference>
<keyword evidence="5 8" id="KW-0472">Membrane</keyword>
<dbReference type="PANTHER" id="PTHR30625:SF11">
    <property type="entry name" value="MOTA_TOLQ_EXBB PROTON CHANNEL DOMAIN-CONTAINING PROTEIN"/>
    <property type="match status" value="1"/>
</dbReference>
<evidence type="ECO:0000256" key="2">
    <source>
        <dbReference type="ARBA" id="ARBA00022475"/>
    </source>
</evidence>
<dbReference type="AlphaFoldDB" id="A0A1G9Q9R4"/>
<keyword evidence="2" id="KW-1003">Cell membrane</keyword>
<keyword evidence="6" id="KW-0813">Transport</keyword>
<dbReference type="GO" id="GO:0005886">
    <property type="term" value="C:plasma membrane"/>
    <property type="evidence" value="ECO:0007669"/>
    <property type="project" value="UniProtKB-SubCell"/>
</dbReference>
<gene>
    <name evidence="11" type="ORF">SAMN04488568_104196</name>
</gene>
<dbReference type="PANTHER" id="PTHR30625">
    <property type="entry name" value="PROTEIN TOLQ"/>
    <property type="match status" value="1"/>
</dbReference>
<keyword evidence="3 8" id="KW-0812">Transmembrane</keyword>
<keyword evidence="9" id="KW-0732">Signal</keyword>
<feature type="transmembrane region" description="Helical" evidence="8">
    <location>
        <begin position="367"/>
        <end position="388"/>
    </location>
</feature>
<accession>A0A1G9Q9R4</accession>
<comment type="subcellular location">
    <subcellularLocation>
        <location evidence="1">Cell membrane</location>
        <topology evidence="1">Multi-pass membrane protein</topology>
    </subcellularLocation>
    <subcellularLocation>
        <location evidence="6">Membrane</location>
        <topology evidence="6">Multi-pass membrane protein</topology>
    </subcellularLocation>
</comment>
<keyword evidence="7" id="KW-0175">Coiled coil</keyword>
<dbReference type="Pfam" id="PF01618">
    <property type="entry name" value="MotA_ExbB"/>
    <property type="match status" value="1"/>
</dbReference>
<keyword evidence="4 8" id="KW-1133">Transmembrane helix</keyword>
<evidence type="ECO:0000313" key="12">
    <source>
        <dbReference type="Proteomes" id="UP000199759"/>
    </source>
</evidence>
<keyword evidence="12" id="KW-1185">Reference proteome</keyword>
<keyword evidence="6" id="KW-0653">Protein transport</keyword>
<organism evidence="11 12">
    <name type="scientific">Maricaulis salignorans</name>
    <dbReference type="NCBI Taxonomy" id="144026"/>
    <lineage>
        <taxon>Bacteria</taxon>
        <taxon>Pseudomonadati</taxon>
        <taxon>Pseudomonadota</taxon>
        <taxon>Alphaproteobacteria</taxon>
        <taxon>Maricaulales</taxon>
        <taxon>Maricaulaceae</taxon>
        <taxon>Maricaulis</taxon>
    </lineage>
</organism>
<feature type="signal peptide" evidence="9">
    <location>
        <begin position="1"/>
        <end position="22"/>
    </location>
</feature>
<reference evidence="11 12" key="1">
    <citation type="submission" date="2016-10" db="EMBL/GenBank/DDBJ databases">
        <authorList>
            <person name="de Groot N.N."/>
        </authorList>
    </citation>
    <scope>NUCLEOTIDE SEQUENCE [LARGE SCALE GENOMIC DNA]</scope>
    <source>
        <strain evidence="11 12">DSM 16077</strain>
    </source>
</reference>
<evidence type="ECO:0000256" key="3">
    <source>
        <dbReference type="ARBA" id="ARBA00022692"/>
    </source>
</evidence>
<evidence type="ECO:0000256" key="8">
    <source>
        <dbReference type="SAM" id="Phobius"/>
    </source>
</evidence>
<feature type="coiled-coil region" evidence="7">
    <location>
        <begin position="61"/>
        <end position="95"/>
    </location>
</feature>
<evidence type="ECO:0000256" key="4">
    <source>
        <dbReference type="ARBA" id="ARBA00022989"/>
    </source>
</evidence>
<dbReference type="RefSeq" id="WP_091768078.1">
    <property type="nucleotide sequence ID" value="NZ_FNHG01000004.1"/>
</dbReference>
<feature type="transmembrane region" description="Helical" evidence="8">
    <location>
        <begin position="408"/>
        <end position="429"/>
    </location>
</feature>
<dbReference type="Proteomes" id="UP000199759">
    <property type="component" value="Unassembled WGS sequence"/>
</dbReference>
<evidence type="ECO:0000259" key="10">
    <source>
        <dbReference type="Pfam" id="PF01618"/>
    </source>
</evidence>
<dbReference type="PIRSF" id="PIRSF037714">
    <property type="entry name" value="TolR"/>
    <property type="match status" value="1"/>
</dbReference>
<feature type="transmembrane region" description="Helical" evidence="8">
    <location>
        <begin position="282"/>
        <end position="301"/>
    </location>
</feature>
<proteinExistence type="inferred from homology"/>
<dbReference type="InterPro" id="IPR002898">
    <property type="entry name" value="MotA_ExbB_proton_chnl"/>
</dbReference>
<dbReference type="STRING" id="144026.SAMN04488568_104196"/>
<evidence type="ECO:0000256" key="5">
    <source>
        <dbReference type="ARBA" id="ARBA00023136"/>
    </source>
</evidence>